<evidence type="ECO:0000313" key="9">
    <source>
        <dbReference type="Proteomes" id="UP000178602"/>
    </source>
</evidence>
<dbReference type="AlphaFoldDB" id="A0A1F4T3Z5"/>
<dbReference type="InterPro" id="IPR042242">
    <property type="entry name" value="RecO_C"/>
</dbReference>
<protein>
    <recommendedName>
        <fullName evidence="2">DNA repair protein RecO</fullName>
    </recommendedName>
    <alternativeName>
        <fullName evidence="6">Recombination protein O</fullName>
    </alternativeName>
</protein>
<evidence type="ECO:0000256" key="5">
    <source>
        <dbReference type="ARBA" id="ARBA00023204"/>
    </source>
</evidence>
<dbReference type="SUPFAM" id="SSF57863">
    <property type="entry name" value="ArfGap/RecO-like zinc finger"/>
    <property type="match status" value="1"/>
</dbReference>
<dbReference type="GO" id="GO:0043590">
    <property type="term" value="C:bacterial nucleoid"/>
    <property type="evidence" value="ECO:0007669"/>
    <property type="project" value="TreeGrafter"/>
</dbReference>
<keyword evidence="3" id="KW-0227">DNA damage</keyword>
<dbReference type="NCBIfam" id="TIGR00613">
    <property type="entry name" value="reco"/>
    <property type="match status" value="1"/>
</dbReference>
<dbReference type="Gene3D" id="2.40.50.140">
    <property type="entry name" value="Nucleic acid-binding proteins"/>
    <property type="match status" value="1"/>
</dbReference>
<dbReference type="InterPro" id="IPR012340">
    <property type="entry name" value="NA-bd_OB-fold"/>
</dbReference>
<dbReference type="PANTHER" id="PTHR33991">
    <property type="entry name" value="DNA REPAIR PROTEIN RECO"/>
    <property type="match status" value="1"/>
</dbReference>
<dbReference type="PANTHER" id="PTHR33991:SF1">
    <property type="entry name" value="DNA REPAIR PROTEIN RECO"/>
    <property type="match status" value="1"/>
</dbReference>
<reference evidence="8 9" key="1">
    <citation type="journal article" date="2016" name="Nat. Commun.">
        <title>Thousands of microbial genomes shed light on interconnected biogeochemical processes in an aquifer system.</title>
        <authorList>
            <person name="Anantharaman K."/>
            <person name="Brown C.T."/>
            <person name="Hug L.A."/>
            <person name="Sharon I."/>
            <person name="Castelle C.J."/>
            <person name="Probst A.J."/>
            <person name="Thomas B.C."/>
            <person name="Singh A."/>
            <person name="Wilkins M.J."/>
            <person name="Karaoz U."/>
            <person name="Brodie E.L."/>
            <person name="Williams K.H."/>
            <person name="Hubbard S.S."/>
            <person name="Banfield J.F."/>
        </authorList>
    </citation>
    <scope>NUCLEOTIDE SEQUENCE [LARGE SCALE GENOMIC DNA]</scope>
</reference>
<dbReference type="InterPro" id="IPR037278">
    <property type="entry name" value="ARFGAP/RecO"/>
</dbReference>
<dbReference type="Proteomes" id="UP000178602">
    <property type="component" value="Unassembled WGS sequence"/>
</dbReference>
<dbReference type="SUPFAM" id="SSF50249">
    <property type="entry name" value="Nucleic acid-binding proteins"/>
    <property type="match status" value="1"/>
</dbReference>
<feature type="domain" description="DNA replication/recombination mediator RecO N-terminal" evidence="7">
    <location>
        <begin position="1"/>
        <end position="79"/>
    </location>
</feature>
<dbReference type="GO" id="GO:0006310">
    <property type="term" value="P:DNA recombination"/>
    <property type="evidence" value="ECO:0007669"/>
    <property type="project" value="UniProtKB-KW"/>
</dbReference>
<evidence type="ECO:0000256" key="2">
    <source>
        <dbReference type="ARBA" id="ARBA00021310"/>
    </source>
</evidence>
<keyword evidence="4" id="KW-0233">DNA recombination</keyword>
<keyword evidence="5" id="KW-0234">DNA repair</keyword>
<organism evidence="8 9">
    <name type="scientific">candidate division WOR-1 bacterium RIFOXYC12_FULL_54_18</name>
    <dbReference type="NCBI Taxonomy" id="1802584"/>
    <lineage>
        <taxon>Bacteria</taxon>
        <taxon>Bacillati</taxon>
        <taxon>Saganbacteria</taxon>
    </lineage>
</organism>
<proteinExistence type="inferred from homology"/>
<sequence>MPAYKTKAISIRNKPFAEADKLVTLFSRDHGKIRVLAKGARRIPSRFGGRVETFSYADYFLAKGRSLDIVSQCEVLESFQIVRDDPAGLKAGIYFLRLIDAATAEGQPNPELFDLLLTGLCRLKEKTDAPKVVVEFEKAFLRIEGIYREGFDPKYCISDHVGRDIREW</sequence>
<dbReference type="GO" id="GO:0006302">
    <property type="term" value="P:double-strand break repair"/>
    <property type="evidence" value="ECO:0007669"/>
    <property type="project" value="TreeGrafter"/>
</dbReference>
<evidence type="ECO:0000259" key="7">
    <source>
        <dbReference type="Pfam" id="PF11967"/>
    </source>
</evidence>
<comment type="caution">
    <text evidence="8">The sequence shown here is derived from an EMBL/GenBank/DDBJ whole genome shotgun (WGS) entry which is preliminary data.</text>
</comment>
<dbReference type="Pfam" id="PF02565">
    <property type="entry name" value="RecO_C"/>
    <property type="match status" value="1"/>
</dbReference>
<name>A0A1F4T3Z5_UNCSA</name>
<dbReference type="EMBL" id="MEUG01000001">
    <property type="protein sequence ID" value="OGC27408.1"/>
    <property type="molecule type" value="Genomic_DNA"/>
</dbReference>
<evidence type="ECO:0000256" key="6">
    <source>
        <dbReference type="ARBA" id="ARBA00033409"/>
    </source>
</evidence>
<gene>
    <name evidence="8" type="ORF">A3K49_00010</name>
</gene>
<dbReference type="Gene3D" id="1.20.1440.120">
    <property type="entry name" value="Recombination protein O, C-terminal domain"/>
    <property type="match status" value="1"/>
</dbReference>
<evidence type="ECO:0000256" key="4">
    <source>
        <dbReference type="ARBA" id="ARBA00023172"/>
    </source>
</evidence>
<evidence type="ECO:0000313" key="8">
    <source>
        <dbReference type="EMBL" id="OGC27408.1"/>
    </source>
</evidence>
<evidence type="ECO:0000256" key="3">
    <source>
        <dbReference type="ARBA" id="ARBA00022763"/>
    </source>
</evidence>
<dbReference type="InterPro" id="IPR022572">
    <property type="entry name" value="DNA_rep/recomb_RecO_N"/>
</dbReference>
<accession>A0A1F4T3Z5</accession>
<dbReference type="InterPro" id="IPR003717">
    <property type="entry name" value="RecO"/>
</dbReference>
<evidence type="ECO:0000256" key="1">
    <source>
        <dbReference type="ARBA" id="ARBA00007452"/>
    </source>
</evidence>
<comment type="similarity">
    <text evidence="1">Belongs to the RecO family.</text>
</comment>
<dbReference type="Pfam" id="PF11967">
    <property type="entry name" value="RecO_N"/>
    <property type="match status" value="1"/>
</dbReference>